<evidence type="ECO:0000313" key="1">
    <source>
        <dbReference type="EMBL" id="CAF4691198.1"/>
    </source>
</evidence>
<feature type="non-terminal residue" evidence="1">
    <location>
        <position position="44"/>
    </location>
</feature>
<sequence length="44" mass="4977">QQIESIKLEQLHSDLKSICDRIDKQQTVHRVSTIPFFAGPNAPS</sequence>
<comment type="caution">
    <text evidence="1">The sequence shown here is derived from an EMBL/GenBank/DDBJ whole genome shotgun (WGS) entry which is preliminary data.</text>
</comment>
<proteinExistence type="predicted"/>
<dbReference type="Proteomes" id="UP000681720">
    <property type="component" value="Unassembled WGS sequence"/>
</dbReference>
<dbReference type="EMBL" id="CAJOBJ010124232">
    <property type="protein sequence ID" value="CAF4691198.1"/>
    <property type="molecule type" value="Genomic_DNA"/>
</dbReference>
<organism evidence="1 3">
    <name type="scientific">Rotaria magnacalcarata</name>
    <dbReference type="NCBI Taxonomy" id="392030"/>
    <lineage>
        <taxon>Eukaryota</taxon>
        <taxon>Metazoa</taxon>
        <taxon>Spiralia</taxon>
        <taxon>Gnathifera</taxon>
        <taxon>Rotifera</taxon>
        <taxon>Eurotatoria</taxon>
        <taxon>Bdelloidea</taxon>
        <taxon>Philodinida</taxon>
        <taxon>Philodinidae</taxon>
        <taxon>Rotaria</taxon>
    </lineage>
</organism>
<protein>
    <submittedName>
        <fullName evidence="1">Uncharacterized protein</fullName>
    </submittedName>
</protein>
<name>A0A8S3A5V1_9BILA</name>
<feature type="non-terminal residue" evidence="1">
    <location>
        <position position="1"/>
    </location>
</feature>
<reference evidence="1" key="1">
    <citation type="submission" date="2021-02" db="EMBL/GenBank/DDBJ databases">
        <authorList>
            <person name="Nowell W R."/>
        </authorList>
    </citation>
    <scope>NUCLEOTIDE SEQUENCE</scope>
</reference>
<evidence type="ECO:0000313" key="2">
    <source>
        <dbReference type="EMBL" id="CAF4794042.1"/>
    </source>
</evidence>
<accession>A0A8S3A5V1</accession>
<dbReference type="AlphaFoldDB" id="A0A8S3A5V1"/>
<dbReference type="EMBL" id="CAJOBI010146952">
    <property type="protein sequence ID" value="CAF4794042.1"/>
    <property type="molecule type" value="Genomic_DNA"/>
</dbReference>
<dbReference type="Proteomes" id="UP000676336">
    <property type="component" value="Unassembled WGS sequence"/>
</dbReference>
<gene>
    <name evidence="1" type="ORF">GIL414_LOCUS42679</name>
    <name evidence="2" type="ORF">SMN809_LOCUS46885</name>
</gene>
<evidence type="ECO:0000313" key="3">
    <source>
        <dbReference type="Proteomes" id="UP000681720"/>
    </source>
</evidence>